<gene>
    <name evidence="1" type="ORF">MW7_014415</name>
</gene>
<name>A0ACD3SLN4_9BURK</name>
<keyword evidence="1" id="KW-0436">Ligase</keyword>
<protein>
    <submittedName>
        <fullName evidence="1">Biotin--[acetyl-CoA-carboxylase] ligase</fullName>
        <ecNumber evidence="1">6.3.4.15</ecNumber>
    </submittedName>
</protein>
<reference evidence="1" key="1">
    <citation type="submission" date="2019-05" db="EMBL/GenBank/DDBJ databases">
        <title>Revised genome assembly of Burkholderiaceae (previously Ralstonia) sp. PBA.</title>
        <authorList>
            <person name="Gan H.M."/>
        </authorList>
    </citation>
    <scope>NUCLEOTIDE SEQUENCE</scope>
    <source>
        <strain evidence="1">PBA</strain>
    </source>
</reference>
<dbReference type="Proteomes" id="UP000004277">
    <property type="component" value="Unassembled WGS sequence"/>
</dbReference>
<comment type="caution">
    <text evidence="1">The sequence shown here is derived from an EMBL/GenBank/DDBJ whole genome shotgun (WGS) entry which is preliminary data.</text>
</comment>
<keyword evidence="2" id="KW-1185">Reference proteome</keyword>
<dbReference type="EMBL" id="AKCV02000025">
    <property type="protein sequence ID" value="TMS57147.1"/>
    <property type="molecule type" value="Genomic_DNA"/>
</dbReference>
<dbReference type="EC" id="6.3.4.15" evidence="1"/>
<accession>A0ACD3SLN4</accession>
<evidence type="ECO:0000313" key="2">
    <source>
        <dbReference type="Proteomes" id="UP000004277"/>
    </source>
</evidence>
<proteinExistence type="predicted"/>
<sequence length="284" mass="29932">MHPTANTPPDTPALPPHRQIDPARLHAALDAVPRTWALDIVAETGSTNSDLLQMARTRTDSTPLCRLAYLQTAGRGRQGRPWAGSPSLTFSLAYPFPFDPQALSGLSLVCGLALANGVADYTPAARGRVRVKWPNDLEVDGSKLSGILIETARAGSTLWAIIGMGLNLSRPPGIEAVLGRPIACVDDLMPSGEPIDSTGLFAAILNQLAGTLAVFARDGMPSQRAAWEALDAYRGRAVRLLRDQTVVLEGVARGIDDSGQLLVETSAGVQAVMSGEISLRPAAA</sequence>
<organism evidence="1 2">
    <name type="scientific">Imbroritus primus</name>
    <dbReference type="NCBI Taxonomy" id="3058603"/>
    <lineage>
        <taxon>Bacteria</taxon>
        <taxon>Pseudomonadati</taxon>
        <taxon>Pseudomonadota</taxon>
        <taxon>Betaproteobacteria</taxon>
        <taxon>Burkholderiales</taxon>
        <taxon>Burkholderiaceae</taxon>
        <taxon>Imbroritus</taxon>
    </lineage>
</organism>
<evidence type="ECO:0000313" key="1">
    <source>
        <dbReference type="EMBL" id="TMS57147.1"/>
    </source>
</evidence>